<accession>A0A0G4JYL9</accession>
<proteinExistence type="predicted"/>
<organism evidence="1 2">
    <name type="scientific">Brenneria goodwinii</name>
    <dbReference type="NCBI Taxonomy" id="1109412"/>
    <lineage>
        <taxon>Bacteria</taxon>
        <taxon>Pseudomonadati</taxon>
        <taxon>Pseudomonadota</taxon>
        <taxon>Gammaproteobacteria</taxon>
        <taxon>Enterobacterales</taxon>
        <taxon>Pectobacteriaceae</taxon>
        <taxon>Brenneria</taxon>
    </lineage>
</organism>
<evidence type="ECO:0000313" key="2">
    <source>
        <dbReference type="Proteomes" id="UP000044377"/>
    </source>
</evidence>
<name>A0A0G4JYL9_9GAMM</name>
<reference evidence="2" key="1">
    <citation type="submission" date="2015-01" db="EMBL/GenBank/DDBJ databases">
        <authorList>
            <person name="Paterson Steve"/>
        </authorList>
    </citation>
    <scope>NUCLEOTIDE SEQUENCE [LARGE SCALE GENOMIC DNA]</scope>
    <source>
        <strain evidence="2">OBR1</strain>
    </source>
</reference>
<dbReference type="AlphaFoldDB" id="A0A0G4JYL9"/>
<dbReference type="EMBL" id="CGIG01000001">
    <property type="protein sequence ID" value="CPR18561.1"/>
    <property type="molecule type" value="Genomic_DNA"/>
</dbReference>
<dbReference type="STRING" id="1109412.BN1221_03279c"/>
<gene>
    <name evidence="1" type="ORF">BN1221_03279c</name>
</gene>
<sequence length="46" mass="5243">MLGSTLRGSHVAVPFAKRLENGDSRAVPFFLHFRLSNKIVRRFSLN</sequence>
<dbReference type="Proteomes" id="UP000044377">
    <property type="component" value="Unassembled WGS sequence"/>
</dbReference>
<keyword evidence="2" id="KW-1185">Reference proteome</keyword>
<protein>
    <submittedName>
        <fullName evidence="1">Uncharacterized protein</fullName>
    </submittedName>
</protein>
<evidence type="ECO:0000313" key="1">
    <source>
        <dbReference type="EMBL" id="CPR18561.1"/>
    </source>
</evidence>